<accession>A0A8J9V0R8</accession>
<evidence type="ECO:0000256" key="7">
    <source>
        <dbReference type="ARBA" id="ARBA00022617"/>
    </source>
</evidence>
<dbReference type="PROSITE" id="PS00086">
    <property type="entry name" value="CYTOCHROME_P450"/>
    <property type="match status" value="1"/>
</dbReference>
<dbReference type="InterPro" id="IPR050476">
    <property type="entry name" value="Insect_CytP450_Detox"/>
</dbReference>
<evidence type="ECO:0000256" key="12">
    <source>
        <dbReference type="ARBA" id="ARBA00023004"/>
    </source>
</evidence>
<comment type="function">
    <text evidence="2">May be involved in the metabolism of insect hormones and in the breakdown of synthetic insecticides.</text>
</comment>
<dbReference type="CDD" id="cd11056">
    <property type="entry name" value="CYP6-like"/>
    <property type="match status" value="1"/>
</dbReference>
<keyword evidence="13 17" id="KW-0503">Monooxygenase</keyword>
<gene>
    <name evidence="18" type="ORF">BINO364_LOCUS14640</name>
</gene>
<evidence type="ECO:0000256" key="10">
    <source>
        <dbReference type="ARBA" id="ARBA00022848"/>
    </source>
</evidence>
<dbReference type="Gene3D" id="1.10.630.10">
    <property type="entry name" value="Cytochrome P450"/>
    <property type="match status" value="1"/>
</dbReference>
<evidence type="ECO:0000256" key="15">
    <source>
        <dbReference type="ARBA" id="ARBA00047827"/>
    </source>
</evidence>
<comment type="similarity">
    <text evidence="5 17">Belongs to the cytochrome P450 family.</text>
</comment>
<keyword evidence="19" id="KW-1185">Reference proteome</keyword>
<dbReference type="GO" id="GO:0005789">
    <property type="term" value="C:endoplasmic reticulum membrane"/>
    <property type="evidence" value="ECO:0007669"/>
    <property type="project" value="UniProtKB-SubCell"/>
</dbReference>
<evidence type="ECO:0000256" key="9">
    <source>
        <dbReference type="ARBA" id="ARBA00022824"/>
    </source>
</evidence>
<evidence type="ECO:0000256" key="11">
    <source>
        <dbReference type="ARBA" id="ARBA00023002"/>
    </source>
</evidence>
<keyword evidence="12 16" id="KW-0408">Iron</keyword>
<proteinExistence type="inferred from homology"/>
<evidence type="ECO:0000256" key="8">
    <source>
        <dbReference type="ARBA" id="ARBA00022723"/>
    </source>
</evidence>
<comment type="catalytic activity">
    <reaction evidence="15">
        <text>an organic molecule + reduced [NADPH--hemoprotein reductase] + O2 = an alcohol + oxidized [NADPH--hemoprotein reductase] + H2O + H(+)</text>
        <dbReference type="Rhea" id="RHEA:17149"/>
        <dbReference type="Rhea" id="RHEA-COMP:11964"/>
        <dbReference type="Rhea" id="RHEA-COMP:11965"/>
        <dbReference type="ChEBI" id="CHEBI:15377"/>
        <dbReference type="ChEBI" id="CHEBI:15378"/>
        <dbReference type="ChEBI" id="CHEBI:15379"/>
        <dbReference type="ChEBI" id="CHEBI:30879"/>
        <dbReference type="ChEBI" id="CHEBI:57618"/>
        <dbReference type="ChEBI" id="CHEBI:58210"/>
        <dbReference type="ChEBI" id="CHEBI:142491"/>
        <dbReference type="EC" id="1.14.14.1"/>
    </reaction>
</comment>
<sequence>MIFLIISLIGLVLYLYGVRTFGYWKKKGVKYDTPLPYFGNNLLTFCQKSSAAMTATEMYKKYPHEKVVGFFRSTAPELIIRDPELIKRILITDFQSFYARGLNTHKTVIEPLMKNLFFADGDLWRLIRRRFGQAFSTSRLKAMFHIITNTAQKLQIIAEDMSKLEHYDMTELMARYTTEFIGVCGFGLNMDSLSDERSEFRKLGKRIFHRTFRDVLATALKFMFPELCKNIHFFSQELEISMNYLIEVVLKERNYKPSGKNDFVDLMLEFKEKGKIVVESLEMKEADGSPKLVELELDDLLITAQIFVFFGAGFETSSISSSYTLHQLAYNMEYQKIAQEEIDRVLEKHGNKITYEAINDMPYVEKAFYESMRLYPSVGFLIRQCTAPTYTFPEIDLTIDKDVKVIIPIQALQRDEKYFEDANKFNPDRFSDANNIKSNVFLPFGDGPRKCVAARLGKMLAMAGIVAILQKFTVEPCAMSKRNPFPDPKGIVSENFIGGLPLKLKKRIRTP</sequence>
<name>A0A8J9V0R8_9NEOP</name>
<dbReference type="FunFam" id="1.10.630.10:FF:000182">
    <property type="entry name" value="Cytochrome P450 3A4"/>
    <property type="match status" value="1"/>
</dbReference>
<evidence type="ECO:0000313" key="19">
    <source>
        <dbReference type="Proteomes" id="UP000838878"/>
    </source>
</evidence>
<evidence type="ECO:0000256" key="14">
    <source>
        <dbReference type="ARBA" id="ARBA00023136"/>
    </source>
</evidence>
<dbReference type="AlphaFoldDB" id="A0A8J9V0R8"/>
<dbReference type="GO" id="GO:0016712">
    <property type="term" value="F:oxidoreductase activity, acting on paired donors, with incorporation or reduction of molecular oxygen, reduced flavin or flavoprotein as one donor, and incorporation of one atom of oxygen"/>
    <property type="evidence" value="ECO:0007669"/>
    <property type="project" value="UniProtKB-EC"/>
</dbReference>
<comment type="subcellular location">
    <subcellularLocation>
        <location evidence="4">Endoplasmic reticulum membrane</location>
        <topology evidence="4">Peripheral membrane protein</topology>
    </subcellularLocation>
    <subcellularLocation>
        <location evidence="3">Microsome membrane</location>
        <topology evidence="3">Peripheral membrane protein</topology>
    </subcellularLocation>
</comment>
<dbReference type="PRINTS" id="PR00463">
    <property type="entry name" value="EP450I"/>
</dbReference>
<dbReference type="GO" id="GO:0005506">
    <property type="term" value="F:iron ion binding"/>
    <property type="evidence" value="ECO:0007669"/>
    <property type="project" value="InterPro"/>
</dbReference>
<evidence type="ECO:0000256" key="4">
    <source>
        <dbReference type="ARBA" id="ARBA00004406"/>
    </source>
</evidence>
<keyword evidence="7 16" id="KW-0349">Heme</keyword>
<dbReference type="InterPro" id="IPR001128">
    <property type="entry name" value="Cyt_P450"/>
</dbReference>
<organism evidence="18 19">
    <name type="scientific">Brenthis ino</name>
    <name type="common">lesser marbled fritillary</name>
    <dbReference type="NCBI Taxonomy" id="405034"/>
    <lineage>
        <taxon>Eukaryota</taxon>
        <taxon>Metazoa</taxon>
        <taxon>Ecdysozoa</taxon>
        <taxon>Arthropoda</taxon>
        <taxon>Hexapoda</taxon>
        <taxon>Insecta</taxon>
        <taxon>Pterygota</taxon>
        <taxon>Neoptera</taxon>
        <taxon>Endopterygota</taxon>
        <taxon>Lepidoptera</taxon>
        <taxon>Glossata</taxon>
        <taxon>Ditrysia</taxon>
        <taxon>Papilionoidea</taxon>
        <taxon>Nymphalidae</taxon>
        <taxon>Heliconiinae</taxon>
        <taxon>Argynnini</taxon>
        <taxon>Brenthis</taxon>
    </lineage>
</organism>
<comment type="cofactor">
    <cofactor evidence="1 16">
        <name>heme</name>
        <dbReference type="ChEBI" id="CHEBI:30413"/>
    </cofactor>
</comment>
<evidence type="ECO:0000256" key="16">
    <source>
        <dbReference type="PIRSR" id="PIRSR602401-1"/>
    </source>
</evidence>
<keyword evidence="10" id="KW-0492">Microsome</keyword>
<dbReference type="SUPFAM" id="SSF48264">
    <property type="entry name" value="Cytochrome P450"/>
    <property type="match status" value="1"/>
</dbReference>
<evidence type="ECO:0000256" key="6">
    <source>
        <dbReference type="ARBA" id="ARBA00012109"/>
    </source>
</evidence>
<dbReference type="Pfam" id="PF00067">
    <property type="entry name" value="p450"/>
    <property type="match status" value="1"/>
</dbReference>
<dbReference type="PRINTS" id="PR00385">
    <property type="entry name" value="P450"/>
</dbReference>
<keyword evidence="8 16" id="KW-0479">Metal-binding</keyword>
<dbReference type="OrthoDB" id="2789670at2759"/>
<dbReference type="InterPro" id="IPR002401">
    <property type="entry name" value="Cyt_P450_E_grp-I"/>
</dbReference>
<evidence type="ECO:0000313" key="18">
    <source>
        <dbReference type="EMBL" id="CAH0729573.1"/>
    </source>
</evidence>
<evidence type="ECO:0000256" key="2">
    <source>
        <dbReference type="ARBA" id="ARBA00003690"/>
    </source>
</evidence>
<dbReference type="GO" id="GO:0020037">
    <property type="term" value="F:heme binding"/>
    <property type="evidence" value="ECO:0007669"/>
    <property type="project" value="InterPro"/>
</dbReference>
<reference evidence="18" key="1">
    <citation type="submission" date="2021-12" db="EMBL/GenBank/DDBJ databases">
        <authorList>
            <person name="Martin H S."/>
        </authorList>
    </citation>
    <scope>NUCLEOTIDE SEQUENCE</scope>
</reference>
<dbReference type="Proteomes" id="UP000838878">
    <property type="component" value="Chromosome 8"/>
</dbReference>
<dbReference type="PANTHER" id="PTHR24292">
    <property type="entry name" value="CYTOCHROME P450"/>
    <property type="match status" value="1"/>
</dbReference>
<evidence type="ECO:0000256" key="1">
    <source>
        <dbReference type="ARBA" id="ARBA00001971"/>
    </source>
</evidence>
<feature type="binding site" description="axial binding residue" evidence="16">
    <location>
        <position position="451"/>
    </location>
    <ligand>
        <name>heme</name>
        <dbReference type="ChEBI" id="CHEBI:30413"/>
    </ligand>
    <ligandPart>
        <name>Fe</name>
        <dbReference type="ChEBI" id="CHEBI:18248"/>
    </ligandPart>
</feature>
<keyword evidence="11 17" id="KW-0560">Oxidoreductase</keyword>
<dbReference type="InterPro" id="IPR017972">
    <property type="entry name" value="Cyt_P450_CS"/>
</dbReference>
<evidence type="ECO:0000256" key="17">
    <source>
        <dbReference type="RuleBase" id="RU000461"/>
    </source>
</evidence>
<evidence type="ECO:0000256" key="3">
    <source>
        <dbReference type="ARBA" id="ARBA00004174"/>
    </source>
</evidence>
<dbReference type="InterPro" id="IPR036396">
    <property type="entry name" value="Cyt_P450_sf"/>
</dbReference>
<protein>
    <recommendedName>
        <fullName evidence="6">unspecific monooxygenase</fullName>
        <ecNumber evidence="6">1.14.14.1</ecNumber>
    </recommendedName>
</protein>
<feature type="non-terminal residue" evidence="18">
    <location>
        <position position="511"/>
    </location>
</feature>
<evidence type="ECO:0000256" key="5">
    <source>
        <dbReference type="ARBA" id="ARBA00010617"/>
    </source>
</evidence>
<keyword evidence="9" id="KW-0256">Endoplasmic reticulum</keyword>
<evidence type="ECO:0000256" key="13">
    <source>
        <dbReference type="ARBA" id="ARBA00023033"/>
    </source>
</evidence>
<dbReference type="PANTHER" id="PTHR24292:SF84">
    <property type="entry name" value="CYTOCHROME P450 28A5-RELATED"/>
    <property type="match status" value="1"/>
</dbReference>
<keyword evidence="14" id="KW-0472">Membrane</keyword>
<dbReference type="EMBL" id="OV170228">
    <property type="protein sequence ID" value="CAH0729573.1"/>
    <property type="molecule type" value="Genomic_DNA"/>
</dbReference>
<dbReference type="EC" id="1.14.14.1" evidence="6"/>